<keyword evidence="1" id="KW-0812">Transmembrane</keyword>
<dbReference type="AlphaFoldDB" id="T1GB10"/>
<proteinExistence type="predicted"/>
<dbReference type="EMBL" id="CAQQ02008640">
    <property type="status" value="NOT_ANNOTATED_CDS"/>
    <property type="molecule type" value="Genomic_DNA"/>
</dbReference>
<reference evidence="3" key="1">
    <citation type="submission" date="2013-02" db="EMBL/GenBank/DDBJ databases">
        <authorList>
            <person name="Hughes D."/>
        </authorList>
    </citation>
    <scope>NUCLEOTIDE SEQUENCE</scope>
    <source>
        <strain>Durham</strain>
        <strain evidence="3">NC isolate 2 -- Noor lab</strain>
    </source>
</reference>
<protein>
    <submittedName>
        <fullName evidence="2">Uncharacterized protein</fullName>
    </submittedName>
</protein>
<name>T1GB10_MEGSC</name>
<dbReference type="Proteomes" id="UP000015102">
    <property type="component" value="Unassembled WGS sequence"/>
</dbReference>
<evidence type="ECO:0000256" key="1">
    <source>
        <dbReference type="SAM" id="Phobius"/>
    </source>
</evidence>
<keyword evidence="1" id="KW-1133">Transmembrane helix</keyword>
<evidence type="ECO:0000313" key="3">
    <source>
        <dbReference type="Proteomes" id="UP000015102"/>
    </source>
</evidence>
<keyword evidence="1" id="KW-0472">Membrane</keyword>
<reference evidence="2" key="2">
    <citation type="submission" date="2015-06" db="UniProtKB">
        <authorList>
            <consortium name="EnsemblMetazoa"/>
        </authorList>
    </citation>
    <scope>IDENTIFICATION</scope>
</reference>
<evidence type="ECO:0000313" key="2">
    <source>
        <dbReference type="EnsemblMetazoa" id="MESCA000430-PA"/>
    </source>
</evidence>
<feature type="transmembrane region" description="Helical" evidence="1">
    <location>
        <begin position="6"/>
        <end position="26"/>
    </location>
</feature>
<keyword evidence="3" id="KW-1185">Reference proteome</keyword>
<dbReference type="EnsemblMetazoa" id="MESCA000430-RA">
    <property type="protein sequence ID" value="MESCA000430-PA"/>
    <property type="gene ID" value="MESCA000430"/>
</dbReference>
<dbReference type="HOGENOM" id="CLU_2640949_0_0_1"/>
<sequence length="77" mass="8479">MIYFFGPILAMIAVNIVLFILTSLKIHKVQKELSKITARCESKRNLNSEKDSSDNKTVCKVPGAARQVSAPSSLSKL</sequence>
<accession>T1GB10</accession>
<organism evidence="2 3">
    <name type="scientific">Megaselia scalaris</name>
    <name type="common">Humpbacked fly</name>
    <name type="synonym">Phora scalaris</name>
    <dbReference type="NCBI Taxonomy" id="36166"/>
    <lineage>
        <taxon>Eukaryota</taxon>
        <taxon>Metazoa</taxon>
        <taxon>Ecdysozoa</taxon>
        <taxon>Arthropoda</taxon>
        <taxon>Hexapoda</taxon>
        <taxon>Insecta</taxon>
        <taxon>Pterygota</taxon>
        <taxon>Neoptera</taxon>
        <taxon>Endopterygota</taxon>
        <taxon>Diptera</taxon>
        <taxon>Brachycera</taxon>
        <taxon>Muscomorpha</taxon>
        <taxon>Platypezoidea</taxon>
        <taxon>Phoridae</taxon>
        <taxon>Megaseliini</taxon>
        <taxon>Megaselia</taxon>
    </lineage>
</organism>
<dbReference type="STRING" id="36166.T1GB10"/>